<evidence type="ECO:0000313" key="2">
    <source>
        <dbReference type="Proteomes" id="UP000198427"/>
    </source>
</evidence>
<protein>
    <submittedName>
        <fullName evidence="1">Uncharacterized protein</fullName>
    </submittedName>
</protein>
<keyword evidence="2" id="KW-1185">Reference proteome</keyword>
<name>A0A2K9H7I4_9BACT</name>
<sequence length="76" mass="9321">MRKFHNSLLSLHDIKRLNIWYNMIFFFSFTHFFHFLQPYFLFYFNNVIEQGVDNVDRKNVLIVRMLFGERGVVLEG</sequence>
<gene>
    <name evidence="1" type="ORF">SAMN06265364_11750</name>
</gene>
<proteinExistence type="predicted"/>
<dbReference type="EMBL" id="FZNZ01000017">
    <property type="protein sequence ID" value="SNR89081.1"/>
    <property type="molecule type" value="Genomic_DNA"/>
</dbReference>
<evidence type="ECO:0000313" key="1">
    <source>
        <dbReference type="EMBL" id="SNR89081.1"/>
    </source>
</evidence>
<dbReference type="AlphaFoldDB" id="A0A2K9H7I4"/>
<reference evidence="1 2" key="1">
    <citation type="submission" date="2017-06" db="EMBL/GenBank/DDBJ databases">
        <authorList>
            <person name="Varghese N."/>
            <person name="Submissions S."/>
        </authorList>
    </citation>
    <scope>NUCLEOTIDE SEQUENCE [LARGE SCALE GENOMIC DNA]</scope>
    <source>
        <strain evidence="1 2">DSM 26989</strain>
    </source>
</reference>
<accession>A0A2K9H7I4</accession>
<dbReference type="KEGG" id="pje:CRM71_04015"/>
<organism evidence="1 2">
    <name type="scientific">Prevotella jejuni</name>
    <dbReference type="NCBI Taxonomy" id="1177574"/>
    <lineage>
        <taxon>Bacteria</taxon>
        <taxon>Pseudomonadati</taxon>
        <taxon>Bacteroidota</taxon>
        <taxon>Bacteroidia</taxon>
        <taxon>Bacteroidales</taxon>
        <taxon>Prevotellaceae</taxon>
        <taxon>Prevotella</taxon>
    </lineage>
</organism>
<dbReference type="Proteomes" id="UP000198427">
    <property type="component" value="Unassembled WGS sequence"/>
</dbReference>
<comment type="caution">
    <text evidence="1">The sequence shown here is derived from an EMBL/GenBank/DDBJ whole genome shotgun (WGS) entry which is preliminary data.</text>
</comment>